<protein>
    <submittedName>
        <fullName evidence="1">PilZ domain-containing protein</fullName>
    </submittedName>
</protein>
<name>A0ACC5QXF7_9HYPH</name>
<dbReference type="Proteomes" id="UP000616151">
    <property type="component" value="Unassembled WGS sequence"/>
</dbReference>
<accession>A0ACC5QXF7</accession>
<evidence type="ECO:0000313" key="1">
    <source>
        <dbReference type="EMBL" id="MBK1865077.1"/>
    </source>
</evidence>
<comment type="caution">
    <text evidence="1">The sequence shown here is derived from an EMBL/GenBank/DDBJ whole genome shotgun (WGS) entry which is preliminary data.</text>
</comment>
<dbReference type="EMBL" id="JAENHL010000004">
    <property type="protein sequence ID" value="MBK1865077.1"/>
    <property type="molecule type" value="Genomic_DNA"/>
</dbReference>
<proteinExistence type="predicted"/>
<keyword evidence="2" id="KW-1185">Reference proteome</keyword>
<gene>
    <name evidence="1" type="ORF">JHL16_01835</name>
</gene>
<reference evidence="1" key="1">
    <citation type="submission" date="2021-01" db="EMBL/GenBank/DDBJ databases">
        <authorList>
            <person name="Sun Q."/>
        </authorList>
    </citation>
    <scope>NUCLEOTIDE SEQUENCE</scope>
    <source>
        <strain evidence="1">YIM B02566</strain>
    </source>
</reference>
<sequence>MTATIATGARFSSADEPAGPAVLFGRFMLPDMSEYSCQVSELTVDGAVFTTAAAPEAATQIVAYIDEIGRVEGISGDAVPGGFRIVFSHQGQRRERFANRLAGRAGKNTTAGTDLRRHARYSPEDGQSYIALPDGRVYPCEILDISLSGAAVKVDVMPSLGTYLMLGKMRGRIVRYVEQGLAIEFLKPLNTSQLSSQIR</sequence>
<evidence type="ECO:0000313" key="2">
    <source>
        <dbReference type="Proteomes" id="UP000616151"/>
    </source>
</evidence>
<organism evidence="1 2">
    <name type="scientific">Taklimakanibacter albus</name>
    <dbReference type="NCBI Taxonomy" id="2800327"/>
    <lineage>
        <taxon>Bacteria</taxon>
        <taxon>Pseudomonadati</taxon>
        <taxon>Pseudomonadota</taxon>
        <taxon>Alphaproteobacteria</taxon>
        <taxon>Hyphomicrobiales</taxon>
        <taxon>Aestuariivirgaceae</taxon>
        <taxon>Taklimakanibacter</taxon>
    </lineage>
</organism>